<accession>W7KZK0</accession>
<proteinExistence type="inferred from homology"/>
<dbReference type="GO" id="GO:0016887">
    <property type="term" value="F:ATP hydrolysis activity"/>
    <property type="evidence" value="ECO:0007669"/>
    <property type="project" value="InterPro"/>
</dbReference>
<feature type="domain" description="AAA+ ATPase" evidence="9">
    <location>
        <begin position="41"/>
        <end position="164"/>
    </location>
</feature>
<protein>
    <recommendedName>
        <fullName evidence="2 7">Replication factor C large subunit</fullName>
        <shortName evidence="7">RFC large subunit</shortName>
    </recommendedName>
    <alternativeName>
        <fullName evidence="6 7">Clamp loader large subunit</fullName>
    </alternativeName>
</protein>
<dbReference type="Proteomes" id="UP000054284">
    <property type="component" value="Unassembled WGS sequence"/>
</dbReference>
<comment type="caution">
    <text evidence="10">The sequence shown here is derived from an EMBL/GenBank/DDBJ whole genome shotgun (WGS) entry which is preliminary data.</text>
</comment>
<dbReference type="PATRIC" id="fig|1326980.6.peg.240"/>
<evidence type="ECO:0000259" key="9">
    <source>
        <dbReference type="SMART" id="SM00382"/>
    </source>
</evidence>
<evidence type="ECO:0000256" key="7">
    <source>
        <dbReference type="HAMAP-Rule" id="MF_01508"/>
    </source>
</evidence>
<evidence type="ECO:0000256" key="2">
    <source>
        <dbReference type="ARBA" id="ARBA00014793"/>
    </source>
</evidence>
<evidence type="ECO:0000256" key="1">
    <source>
        <dbReference type="ARBA" id="ARBA00006878"/>
    </source>
</evidence>
<evidence type="ECO:0000313" key="10">
    <source>
        <dbReference type="EMBL" id="EWG08232.1"/>
    </source>
</evidence>
<dbReference type="InterPro" id="IPR003593">
    <property type="entry name" value="AAA+_ATPase"/>
</dbReference>
<dbReference type="EMBL" id="ASRH01000001">
    <property type="protein sequence ID" value="EWG08232.1"/>
    <property type="molecule type" value="Genomic_DNA"/>
</dbReference>
<dbReference type="NCBIfam" id="NF003226">
    <property type="entry name" value="PRK04195.1-1"/>
    <property type="match status" value="1"/>
</dbReference>
<keyword evidence="5 7" id="KW-0067">ATP-binding</keyword>
<dbReference type="PANTHER" id="PTHR23389">
    <property type="entry name" value="CHROMOSOME TRANSMISSION FIDELITY FACTOR 18"/>
    <property type="match status" value="1"/>
</dbReference>
<dbReference type="InterPro" id="IPR023935">
    <property type="entry name" value="Rep_factor-C_lsu"/>
</dbReference>
<comment type="similarity">
    <text evidence="1 7">Belongs to the activator 1 small subunits family. RfcL subfamily.</text>
</comment>
<reference evidence="10 11" key="1">
    <citation type="journal article" date="2014" name="Genome Announc.">
        <title>Draft Genome Sequence of the Sulfolobales Archaeon AZ1, Obtained through Metagenomic Analysis of a Mexican Hot Spring.</title>
        <authorList>
            <person name="Servin-Garciduenas L.E."/>
            <person name="Martinez-Romero E."/>
        </authorList>
    </citation>
    <scope>NUCLEOTIDE SEQUENCE [LARGE SCALE GENOMIC DNA]</scope>
    <source>
        <strain evidence="10">AZ1-illumnia</strain>
    </source>
</reference>
<evidence type="ECO:0000256" key="6">
    <source>
        <dbReference type="ARBA" id="ARBA00032141"/>
    </source>
</evidence>
<comment type="subunit">
    <text evidence="7">Heteromultimer composed of small subunits (RfcS) and large subunits (RfcL).</text>
</comment>
<dbReference type="AlphaFoldDB" id="W7KZK0"/>
<sequence>MSRVPWIIKYRPKSLNEIENQDDVKEQVKQWMDSWLKGKPEAKAILLYGPPGSGKTTLALALARDYKMELLEMNASDSRNLTAIKNIAERAATSGSLFGTRGKIIFLDEVDGINTKEDTGAIPAILELIQKTKYPVIMAANDPWDPSLRELRNSAKMIEVKKLGKYALKRILTKICQNEKIECEDEALSSIIDLSDGDARYAINILQSVAEGYKKVTKKLVEEISRRKESELDPFETLRSVFWAKYAWQAKNAVTSSQVDYDLLIKWFSENIPLQYSNMEDVWRAYDALSRASIFLTRAKLSDWGLLSYVFDLMGPGVALAEKGKGKPGWKAKWVKYQFPQTIQLLSKTKETREMMNSILEKIGKKMHSSTQKVLNDVYPFFTQYYNEKMGEKLDFSPREREYVINLRGRREETGEQPEEKRTKRYYKRNTRRT</sequence>
<dbReference type="SMART" id="SM00382">
    <property type="entry name" value="AAA"/>
    <property type="match status" value="1"/>
</dbReference>
<dbReference type="GO" id="GO:0006260">
    <property type="term" value="P:DNA replication"/>
    <property type="evidence" value="ECO:0007669"/>
    <property type="project" value="UniProtKB-UniRule"/>
</dbReference>
<feature type="binding site" evidence="7">
    <location>
        <begin position="49"/>
        <end position="56"/>
    </location>
    <ligand>
        <name>ATP</name>
        <dbReference type="ChEBI" id="CHEBI:30616"/>
    </ligand>
</feature>
<evidence type="ECO:0000313" key="11">
    <source>
        <dbReference type="Proteomes" id="UP000054284"/>
    </source>
</evidence>
<feature type="compositionally biased region" description="Basic and acidic residues" evidence="8">
    <location>
        <begin position="408"/>
        <end position="422"/>
    </location>
</feature>
<dbReference type="InterPro" id="IPR027417">
    <property type="entry name" value="P-loop_NTPase"/>
</dbReference>
<dbReference type="SUPFAM" id="SSF52540">
    <property type="entry name" value="P-loop containing nucleoside triphosphate hydrolases"/>
    <property type="match status" value="1"/>
</dbReference>
<dbReference type="Gene3D" id="1.10.8.60">
    <property type="match status" value="1"/>
</dbReference>
<dbReference type="InterPro" id="IPR047854">
    <property type="entry name" value="RFC_lid"/>
</dbReference>
<evidence type="ECO:0000256" key="8">
    <source>
        <dbReference type="SAM" id="MobiDB-lite"/>
    </source>
</evidence>
<dbReference type="Pfam" id="PF00004">
    <property type="entry name" value="AAA"/>
    <property type="match status" value="1"/>
</dbReference>
<feature type="compositionally biased region" description="Basic residues" evidence="8">
    <location>
        <begin position="423"/>
        <end position="434"/>
    </location>
</feature>
<dbReference type="NCBIfam" id="NF003229">
    <property type="entry name" value="PRK04195.1-5"/>
    <property type="match status" value="1"/>
</dbReference>
<dbReference type="InterPro" id="IPR003959">
    <property type="entry name" value="ATPase_AAA_core"/>
</dbReference>
<dbReference type="HAMAP" id="MF_01508">
    <property type="entry name" value="RfcL"/>
    <property type="match status" value="1"/>
</dbReference>
<evidence type="ECO:0000256" key="4">
    <source>
        <dbReference type="ARBA" id="ARBA00022741"/>
    </source>
</evidence>
<keyword evidence="11" id="KW-1185">Reference proteome</keyword>
<keyword evidence="4 7" id="KW-0547">Nucleotide-binding</keyword>
<dbReference type="CDD" id="cd18140">
    <property type="entry name" value="HLD_clamp_RFC"/>
    <property type="match status" value="1"/>
</dbReference>
<evidence type="ECO:0000256" key="3">
    <source>
        <dbReference type="ARBA" id="ARBA00022705"/>
    </source>
</evidence>
<dbReference type="Gene3D" id="3.40.50.300">
    <property type="entry name" value="P-loop containing nucleotide triphosphate hydrolases"/>
    <property type="match status" value="1"/>
</dbReference>
<dbReference type="CDD" id="cd00009">
    <property type="entry name" value="AAA"/>
    <property type="match status" value="1"/>
</dbReference>
<dbReference type="GO" id="GO:0003689">
    <property type="term" value="F:DNA clamp loader activity"/>
    <property type="evidence" value="ECO:0007669"/>
    <property type="project" value="UniProtKB-UniRule"/>
</dbReference>
<dbReference type="Pfam" id="PF21960">
    <property type="entry name" value="RCF1-5-like_lid"/>
    <property type="match status" value="1"/>
</dbReference>
<dbReference type="PANTHER" id="PTHR23389:SF6">
    <property type="entry name" value="REPLICATION FACTOR C SUBUNIT 1"/>
    <property type="match status" value="1"/>
</dbReference>
<organism evidence="10 11">
    <name type="scientific">Candidatus Aramenus sulfurataquae</name>
    <dbReference type="NCBI Taxonomy" id="1326980"/>
    <lineage>
        <taxon>Archaea</taxon>
        <taxon>Thermoproteota</taxon>
        <taxon>Thermoprotei</taxon>
        <taxon>Sulfolobales</taxon>
        <taxon>Sulfolobaceae</taxon>
        <taxon>Candidatus Aramenus</taxon>
    </lineage>
</organism>
<gene>
    <name evidence="7" type="primary">rfcL</name>
    <name evidence="10" type="ORF">ASUL_01220</name>
</gene>
<feature type="region of interest" description="Disordered" evidence="8">
    <location>
        <begin position="408"/>
        <end position="434"/>
    </location>
</feature>
<name>W7KZK0_9CREN</name>
<dbReference type="GO" id="GO:0005524">
    <property type="term" value="F:ATP binding"/>
    <property type="evidence" value="ECO:0007669"/>
    <property type="project" value="UniProtKB-UniRule"/>
</dbReference>
<keyword evidence="3 7" id="KW-0235">DNA replication</keyword>
<evidence type="ECO:0000256" key="5">
    <source>
        <dbReference type="ARBA" id="ARBA00022840"/>
    </source>
</evidence>
<comment type="function">
    <text evidence="7">Part of the RFC clamp loader complex which loads the PCNA sliding clamp onto DNA.</text>
</comment>